<accession>A0AA39UUR7</accession>
<organism evidence="2 3">
    <name type="scientific">Armillaria luteobubalina</name>
    <dbReference type="NCBI Taxonomy" id="153913"/>
    <lineage>
        <taxon>Eukaryota</taxon>
        <taxon>Fungi</taxon>
        <taxon>Dikarya</taxon>
        <taxon>Basidiomycota</taxon>
        <taxon>Agaricomycotina</taxon>
        <taxon>Agaricomycetes</taxon>
        <taxon>Agaricomycetidae</taxon>
        <taxon>Agaricales</taxon>
        <taxon>Marasmiineae</taxon>
        <taxon>Physalacriaceae</taxon>
        <taxon>Armillaria</taxon>
    </lineage>
</organism>
<evidence type="ECO:0008006" key="4">
    <source>
        <dbReference type="Google" id="ProtNLM"/>
    </source>
</evidence>
<evidence type="ECO:0000313" key="3">
    <source>
        <dbReference type="Proteomes" id="UP001175228"/>
    </source>
</evidence>
<keyword evidence="1" id="KW-0732">Signal</keyword>
<comment type="caution">
    <text evidence="2">The sequence shown here is derived from an EMBL/GenBank/DDBJ whole genome shotgun (WGS) entry which is preliminary data.</text>
</comment>
<gene>
    <name evidence="2" type="ORF">EDD18DRAFT_1107722</name>
</gene>
<dbReference type="Proteomes" id="UP001175228">
    <property type="component" value="Unassembled WGS sequence"/>
</dbReference>
<reference evidence="2" key="1">
    <citation type="submission" date="2023-06" db="EMBL/GenBank/DDBJ databases">
        <authorList>
            <consortium name="Lawrence Berkeley National Laboratory"/>
            <person name="Ahrendt S."/>
            <person name="Sahu N."/>
            <person name="Indic B."/>
            <person name="Wong-Bajracharya J."/>
            <person name="Merenyi Z."/>
            <person name="Ke H.-M."/>
            <person name="Monk M."/>
            <person name="Kocsube S."/>
            <person name="Drula E."/>
            <person name="Lipzen A."/>
            <person name="Balint B."/>
            <person name="Henrissat B."/>
            <person name="Andreopoulos B."/>
            <person name="Martin F.M."/>
            <person name="Harder C.B."/>
            <person name="Rigling D."/>
            <person name="Ford K.L."/>
            <person name="Foster G.D."/>
            <person name="Pangilinan J."/>
            <person name="Papanicolaou A."/>
            <person name="Barry K."/>
            <person name="LaButti K."/>
            <person name="Viragh M."/>
            <person name="Koriabine M."/>
            <person name="Yan M."/>
            <person name="Riley R."/>
            <person name="Champramary S."/>
            <person name="Plett K.L."/>
            <person name="Tsai I.J."/>
            <person name="Slot J."/>
            <person name="Sipos G."/>
            <person name="Plett J."/>
            <person name="Nagy L.G."/>
            <person name="Grigoriev I.V."/>
        </authorList>
    </citation>
    <scope>NUCLEOTIDE SEQUENCE</scope>
    <source>
        <strain evidence="2">HWK02</strain>
    </source>
</reference>
<name>A0AA39UUR7_9AGAR</name>
<proteinExistence type="predicted"/>
<feature type="chain" id="PRO_5041240447" description="Secreted protein" evidence="1">
    <location>
        <begin position="29"/>
        <end position="101"/>
    </location>
</feature>
<evidence type="ECO:0000256" key="1">
    <source>
        <dbReference type="SAM" id="SignalP"/>
    </source>
</evidence>
<protein>
    <recommendedName>
        <fullName evidence="4">Secreted protein</fullName>
    </recommendedName>
</protein>
<feature type="signal peptide" evidence="1">
    <location>
        <begin position="1"/>
        <end position="28"/>
    </location>
</feature>
<evidence type="ECO:0000313" key="2">
    <source>
        <dbReference type="EMBL" id="KAK0493725.1"/>
    </source>
</evidence>
<dbReference type="AlphaFoldDB" id="A0AA39UUR7"/>
<sequence>MFEGPACPHPLTLPAIFLGLSFLPKASQSTTAHVLRPTNPLQSLCLSSPLSTRSSSSSSSSVACCTSVVWRVVVIGQVVVKGKERSGTATQSQFWLHGDYV</sequence>
<dbReference type="EMBL" id="JAUEPU010000023">
    <property type="protein sequence ID" value="KAK0493725.1"/>
    <property type="molecule type" value="Genomic_DNA"/>
</dbReference>
<keyword evidence="3" id="KW-1185">Reference proteome</keyword>